<dbReference type="Gene3D" id="3.30.1380.10">
    <property type="match status" value="1"/>
</dbReference>
<reference evidence="2 3" key="1">
    <citation type="submission" date="2018-11" db="EMBL/GenBank/DDBJ databases">
        <title>Genome sequencing and assembly of Clostridium tagluense strain A121.</title>
        <authorList>
            <person name="Murakami T."/>
            <person name="Segawa T."/>
            <person name="Shcherbakova V.A."/>
            <person name="Mori H."/>
            <person name="Yoshimura Y."/>
        </authorList>
    </citation>
    <scope>NUCLEOTIDE SEQUENCE [LARGE SCALE GENOMIC DNA]</scope>
    <source>
        <strain evidence="2 3">A121</strain>
    </source>
</reference>
<keyword evidence="3" id="KW-1185">Reference proteome</keyword>
<keyword evidence="2" id="KW-0645">Protease</keyword>
<dbReference type="PANTHER" id="PTHR34385">
    <property type="entry name" value="D-ALANYL-D-ALANINE CARBOXYPEPTIDASE"/>
    <property type="match status" value="1"/>
</dbReference>
<dbReference type="GO" id="GO:0006508">
    <property type="term" value="P:proteolysis"/>
    <property type="evidence" value="ECO:0007669"/>
    <property type="project" value="InterPro"/>
</dbReference>
<dbReference type="CDD" id="cd14852">
    <property type="entry name" value="LD-carboxypeptidase"/>
    <property type="match status" value="1"/>
</dbReference>
<dbReference type="AlphaFoldDB" id="A0A401UKN5"/>
<dbReference type="EMBL" id="BHYK01000008">
    <property type="protein sequence ID" value="GCD10107.1"/>
    <property type="molecule type" value="Genomic_DNA"/>
</dbReference>
<accession>A0A401UKN5</accession>
<evidence type="ECO:0000259" key="1">
    <source>
        <dbReference type="Pfam" id="PF02557"/>
    </source>
</evidence>
<keyword evidence="2" id="KW-0378">Hydrolase</keyword>
<dbReference type="InterPro" id="IPR003709">
    <property type="entry name" value="VanY-like_core_dom"/>
</dbReference>
<comment type="caution">
    <text evidence="2">The sequence shown here is derived from an EMBL/GenBank/DDBJ whole genome shotgun (WGS) entry which is preliminary data.</text>
</comment>
<gene>
    <name evidence="2" type="ORF">Ctaglu_17300</name>
</gene>
<evidence type="ECO:0000313" key="2">
    <source>
        <dbReference type="EMBL" id="GCD10107.1"/>
    </source>
</evidence>
<dbReference type="OrthoDB" id="9792074at2"/>
<dbReference type="InterPro" id="IPR052179">
    <property type="entry name" value="DD-CPase-like"/>
</dbReference>
<keyword evidence="2" id="KW-0121">Carboxypeptidase</keyword>
<dbReference type="SUPFAM" id="SSF55166">
    <property type="entry name" value="Hedgehog/DD-peptidase"/>
    <property type="match status" value="1"/>
</dbReference>
<organism evidence="2 3">
    <name type="scientific">Clostridium tagluense</name>
    <dbReference type="NCBI Taxonomy" id="360422"/>
    <lineage>
        <taxon>Bacteria</taxon>
        <taxon>Bacillati</taxon>
        <taxon>Bacillota</taxon>
        <taxon>Clostridia</taxon>
        <taxon>Eubacteriales</taxon>
        <taxon>Clostridiaceae</taxon>
        <taxon>Clostridium</taxon>
    </lineage>
</organism>
<proteinExistence type="predicted"/>
<name>A0A401UKN5_9CLOT</name>
<evidence type="ECO:0000313" key="3">
    <source>
        <dbReference type="Proteomes" id="UP000287872"/>
    </source>
</evidence>
<dbReference type="PANTHER" id="PTHR34385:SF1">
    <property type="entry name" value="PEPTIDOGLYCAN L-ALANYL-D-GLUTAMATE ENDOPEPTIDASE CWLK"/>
    <property type="match status" value="1"/>
</dbReference>
<dbReference type="Pfam" id="PF02557">
    <property type="entry name" value="VanY"/>
    <property type="match status" value="1"/>
</dbReference>
<dbReference type="GO" id="GO:0004180">
    <property type="term" value="F:carboxypeptidase activity"/>
    <property type="evidence" value="ECO:0007669"/>
    <property type="project" value="UniProtKB-KW"/>
</dbReference>
<dbReference type="InterPro" id="IPR058193">
    <property type="entry name" value="VanY/YodJ_core_dom"/>
</dbReference>
<dbReference type="InterPro" id="IPR009045">
    <property type="entry name" value="Zn_M74/Hedgehog-like"/>
</dbReference>
<sequence length="235" mass="26924">MKKKITIILILGIIGLMYINSRYGSLKVIGGVIERNTYIETVKDMSNENSNVEDGNLILVNRKNELDKDYVPNHLKVPNIRFYSTVSNEEMQMKGDAGDALKKLFEKSEQEGIILYALSGYRSYATQKELYKNSIKTNGKGYTYNYVAKAGKSEHQSGLAMDITNSKKSTGFEYTKEGIWLKDNAYKFGFIIRYGKGKEEITGYNYEPWHVRYVGTQNSEKIYSKDITLEEFLKS</sequence>
<dbReference type="Proteomes" id="UP000287872">
    <property type="component" value="Unassembled WGS sequence"/>
</dbReference>
<dbReference type="RefSeq" id="WP_125000154.1">
    <property type="nucleotide sequence ID" value="NZ_BHYK01000008.1"/>
</dbReference>
<feature type="domain" description="D-alanyl-D-alanine carboxypeptidase-like core" evidence="1">
    <location>
        <begin position="92"/>
        <end position="215"/>
    </location>
</feature>
<protein>
    <submittedName>
        <fullName evidence="2">D-Ala-D-Ala carboxypeptidase VanY</fullName>
    </submittedName>
</protein>